<keyword evidence="4 6" id="KW-0663">Pyridoxal phosphate</keyword>
<dbReference type="InterPro" id="IPR015424">
    <property type="entry name" value="PyrdxlP-dep_Trfase"/>
</dbReference>
<dbReference type="Proteomes" id="UP000596660">
    <property type="component" value="Unplaced"/>
</dbReference>
<dbReference type="PRINTS" id="PR00800">
    <property type="entry name" value="YHDCRBOXLASE"/>
</dbReference>
<reference evidence="7" key="1">
    <citation type="journal article" date="2017" name="Nature">
        <title>The genome of Chenopodium quinoa.</title>
        <authorList>
            <person name="Jarvis D.E."/>
            <person name="Ho Y.S."/>
            <person name="Lightfoot D.J."/>
            <person name="Schmoeckel S.M."/>
            <person name="Li B."/>
            <person name="Borm T.J.A."/>
            <person name="Ohyanagi H."/>
            <person name="Mineta K."/>
            <person name="Michell C.T."/>
            <person name="Saber N."/>
            <person name="Kharbatia N.M."/>
            <person name="Rupper R.R."/>
            <person name="Sharp A.R."/>
            <person name="Dally N."/>
            <person name="Boughton B.A."/>
            <person name="Woo Y.H."/>
            <person name="Gao G."/>
            <person name="Schijlen E.G.W.M."/>
            <person name="Guo X."/>
            <person name="Momin A.A."/>
            <person name="Negrao S."/>
            <person name="Al-Babili S."/>
            <person name="Gehring C."/>
            <person name="Roessner U."/>
            <person name="Jung C."/>
            <person name="Murphy K."/>
            <person name="Arold S.T."/>
            <person name="Gojobori T."/>
            <person name="van der Linden C.G."/>
            <person name="van Loo E.N."/>
            <person name="Jellen E.N."/>
            <person name="Maughan P.J."/>
            <person name="Tester M."/>
        </authorList>
    </citation>
    <scope>NUCLEOTIDE SEQUENCE [LARGE SCALE GENOMIC DNA]</scope>
    <source>
        <strain evidence="7">cv. PI 614886</strain>
    </source>
</reference>
<dbReference type="GO" id="GO:0006520">
    <property type="term" value="P:amino acid metabolic process"/>
    <property type="evidence" value="ECO:0007669"/>
    <property type="project" value="InterPro"/>
</dbReference>
<evidence type="ECO:0008006" key="9">
    <source>
        <dbReference type="Google" id="ProtNLM"/>
    </source>
</evidence>
<dbReference type="FunFam" id="3.40.640.10:FF:000025">
    <property type="entry name" value="Histidine decarboxylase"/>
    <property type="match status" value="1"/>
</dbReference>
<dbReference type="InterPro" id="IPR021115">
    <property type="entry name" value="Pyridoxal-P_BS"/>
</dbReference>
<comment type="similarity">
    <text evidence="2">Belongs to the group II decarboxylase family.</text>
</comment>
<evidence type="ECO:0000256" key="3">
    <source>
        <dbReference type="ARBA" id="ARBA00022793"/>
    </source>
</evidence>
<evidence type="ECO:0000256" key="5">
    <source>
        <dbReference type="ARBA" id="ARBA00023239"/>
    </source>
</evidence>
<dbReference type="AlphaFoldDB" id="A0A803N9Q9"/>
<dbReference type="InterPro" id="IPR015422">
    <property type="entry name" value="PyrdxlP-dep_Trfase_small"/>
</dbReference>
<dbReference type="Gene3D" id="3.90.1150.10">
    <property type="entry name" value="Aspartate Aminotransferase, domain 1"/>
    <property type="match status" value="1"/>
</dbReference>
<dbReference type="PANTHER" id="PTHR11999">
    <property type="entry name" value="GROUP II PYRIDOXAL-5-PHOSPHATE DECARBOXYLASE"/>
    <property type="match status" value="1"/>
</dbReference>
<keyword evidence="8" id="KW-1185">Reference proteome</keyword>
<proteinExistence type="inferred from homology"/>
<dbReference type="InterPro" id="IPR002129">
    <property type="entry name" value="PyrdxlP-dep_de-COase"/>
</dbReference>
<evidence type="ECO:0000313" key="8">
    <source>
        <dbReference type="Proteomes" id="UP000596660"/>
    </source>
</evidence>
<dbReference type="PANTHER" id="PTHR11999:SF96">
    <property type="entry name" value="TYROSINE DECARBOXYLASE"/>
    <property type="match status" value="1"/>
</dbReference>
<feature type="modified residue" description="N6-(pyridoxal phosphate)lysine" evidence="6">
    <location>
        <position position="439"/>
    </location>
</feature>
<dbReference type="Gene3D" id="3.40.640.10">
    <property type="entry name" value="Type I PLP-dependent aspartate aminotransferase-like (Major domain)"/>
    <property type="match status" value="1"/>
</dbReference>
<keyword evidence="5" id="KW-0456">Lyase</keyword>
<comment type="cofactor">
    <cofactor evidence="1 6">
        <name>pyridoxal 5'-phosphate</name>
        <dbReference type="ChEBI" id="CHEBI:597326"/>
    </cofactor>
</comment>
<dbReference type="InterPro" id="IPR010977">
    <property type="entry name" value="Aromatic_deC"/>
</dbReference>
<evidence type="ECO:0000313" key="7">
    <source>
        <dbReference type="EnsemblPlants" id="AUR62042693-RA:cds"/>
    </source>
</evidence>
<dbReference type="Gene3D" id="1.20.1340.10">
    <property type="entry name" value="dopa decarboxylase, N-terminal domain"/>
    <property type="match status" value="1"/>
</dbReference>
<dbReference type="InterPro" id="IPR015421">
    <property type="entry name" value="PyrdxlP-dep_Trfase_major"/>
</dbReference>
<organism evidence="7 8">
    <name type="scientific">Chenopodium quinoa</name>
    <name type="common">Quinoa</name>
    <dbReference type="NCBI Taxonomy" id="63459"/>
    <lineage>
        <taxon>Eukaryota</taxon>
        <taxon>Viridiplantae</taxon>
        <taxon>Streptophyta</taxon>
        <taxon>Embryophyta</taxon>
        <taxon>Tracheophyta</taxon>
        <taxon>Spermatophyta</taxon>
        <taxon>Magnoliopsida</taxon>
        <taxon>eudicotyledons</taxon>
        <taxon>Gunneridae</taxon>
        <taxon>Pentapetalae</taxon>
        <taxon>Caryophyllales</taxon>
        <taxon>Chenopodiaceae</taxon>
        <taxon>Chenopodioideae</taxon>
        <taxon>Atripliceae</taxon>
        <taxon>Chenopodium</taxon>
    </lineage>
</organism>
<dbReference type="GO" id="GO:0019752">
    <property type="term" value="P:carboxylic acid metabolic process"/>
    <property type="evidence" value="ECO:0007669"/>
    <property type="project" value="InterPro"/>
</dbReference>
<reference evidence="7" key="2">
    <citation type="submission" date="2021-03" db="UniProtKB">
        <authorList>
            <consortium name="EnsemblPlants"/>
        </authorList>
    </citation>
    <scope>IDENTIFICATION</scope>
</reference>
<evidence type="ECO:0000256" key="6">
    <source>
        <dbReference type="PIRSR" id="PIRSR602129-50"/>
    </source>
</evidence>
<dbReference type="OMA" id="ETGVHEK"/>
<evidence type="ECO:0000256" key="1">
    <source>
        <dbReference type="ARBA" id="ARBA00001933"/>
    </source>
</evidence>
<dbReference type="GO" id="GO:0005737">
    <property type="term" value="C:cytoplasm"/>
    <property type="evidence" value="ECO:0007669"/>
    <property type="project" value="TreeGrafter"/>
</dbReference>
<keyword evidence="3" id="KW-0210">Decarboxylase</keyword>
<dbReference type="GO" id="GO:0016831">
    <property type="term" value="F:carboxy-lyase activity"/>
    <property type="evidence" value="ECO:0007669"/>
    <property type="project" value="UniProtKB-KW"/>
</dbReference>
<evidence type="ECO:0000256" key="4">
    <source>
        <dbReference type="ARBA" id="ARBA00022898"/>
    </source>
</evidence>
<dbReference type="PROSITE" id="PS00392">
    <property type="entry name" value="DDC_GAD_HDC_YDC"/>
    <property type="match status" value="1"/>
</dbReference>
<dbReference type="Gramene" id="AUR62042693-RA">
    <property type="protein sequence ID" value="AUR62042693-RA:cds"/>
    <property type="gene ID" value="AUR62042693"/>
</dbReference>
<protein>
    <recommendedName>
        <fullName evidence="9">Tyrosine decarboxylase</fullName>
    </recommendedName>
</protein>
<dbReference type="Pfam" id="PF00282">
    <property type="entry name" value="Pyridoxal_deC"/>
    <property type="match status" value="1"/>
</dbReference>
<dbReference type="GO" id="GO:0030170">
    <property type="term" value="F:pyridoxal phosphate binding"/>
    <property type="evidence" value="ECO:0007669"/>
    <property type="project" value="InterPro"/>
</dbReference>
<sequence length="634" mass="71969">MENKSWFEAFMMEIKKLNECLDRIDARFQIRDVRCGVQDMSYEKEKLEQPIVEAIYEEKIVSLPSDNLTNPILEQSHEQLVEEKEIMEHKSVFLSSFVDEEVTFELSKLVAKSQISTTSFYGDNWDTNIFTYYFHYIDCIDKDPEEFRRQGYMVIDFLAEYYKNIEKYPVRSQVEAGYLRKRLPESAPYNPESMETILKDIQTDIVPGLTHWQSPNYFAYFPSSGSTAGLLGETLAAGFNVVGFNWISSPASTELESIVMDWLANMLSLPKTFTFASGGGGVMMGTTCEAILTTITAARDALLDKIGRDNINKLVVYGSDQTHCSFFKSAKIAGISPKNFRTIKTSKAHAFSLRPESLRATIEADINAGLIPLFLVATVGTTSTAAVDPVGPLCDVAKEYNMWVHVDAAYAGNACICPELRHMIDGVEKADSFSFNAHKWFLTTLDCCCLFVKDPNSLVRCLSTNPEYLKNKATDTQQVVDYKDWQLTLSRRFRSLKMWMVIRSYGVDYLRNFLRSHVDMAIYFEQLVNKDKRFEIVVPRSFALVCFRLSASAVIQCSGQKFLEEETLNEINTELLESINSAGRIYMTHSLVDGTFMIRFAVGATLTEIHHVTCAWKVVQEHATAILARRSRNC</sequence>
<accession>A0A803N9Q9</accession>
<evidence type="ECO:0000256" key="2">
    <source>
        <dbReference type="ARBA" id="ARBA00009533"/>
    </source>
</evidence>
<dbReference type="SUPFAM" id="SSF53383">
    <property type="entry name" value="PLP-dependent transferases"/>
    <property type="match status" value="1"/>
</dbReference>
<dbReference type="EnsemblPlants" id="AUR62042693-RA">
    <property type="protein sequence ID" value="AUR62042693-RA:cds"/>
    <property type="gene ID" value="AUR62042693"/>
</dbReference>
<name>A0A803N9Q9_CHEQI</name>